<feature type="compositionally biased region" description="Polar residues" evidence="20">
    <location>
        <begin position="637"/>
        <end position="654"/>
    </location>
</feature>
<keyword evidence="12" id="KW-0511">Multifunctional enzyme</keyword>
<comment type="cofactor">
    <cofactor evidence="1">
        <name>Fe(2+)</name>
        <dbReference type="ChEBI" id="CHEBI:29033"/>
    </cofactor>
</comment>
<evidence type="ECO:0000256" key="17">
    <source>
        <dbReference type="ARBA" id="ARBA00070709"/>
    </source>
</evidence>
<keyword evidence="7" id="KW-0949">S-adenosyl-L-methionine</keyword>
<comment type="similarity">
    <text evidence="4">Belongs to the alkB family.</text>
</comment>
<dbReference type="InterPro" id="IPR029063">
    <property type="entry name" value="SAM-dependent_MTases_sf"/>
</dbReference>
<sequence>MDANVDSNVKTVRRSKEEKKVLRKQLKASHTLLKHEGISTAPQPTKCLVVANGGLGNGVTREELCAALKEMGELETLMMPPHKPYAFVTYRSDESARKALVHLNGQKLHCGENGVTLYLSYVNSVTCEEEKSAPLPEGLVLAEDFVSLEEEALLLAAIDWSSTNDDVTAQKALKHRRVKHYGFEFRYDNNNVDKDKPLTAGLPEECLPVLERCVRDGHINIMPDQLTVNQYESGQGIPPHVDTHSAFEDTIISLSLGAKTVMEFRHPDGRLVPVVLPGRSLLVMKGESRYLWTHGITPRKFDMVPAHDPLSPSYTTSDGGTDRNLTLSKRGTRTSFTFRKIRHEPCRCAFLSACDSKGAISGPSSPPPSPPSLPCCRADATRLEAEYVHQVYDAIASHFSSTRHSPWPRVCHFLSLLPPGSVLADVGCGNGKYLGVNPEVIAVGCDRSFALVQICAERGFQALVSDALCVPLRTASCDACISIAVIHHFSTQERRLAAVRELVRLLKPGGQALIYVWAFEQEYNKQRSKYLKEHPENLNTIDNTSEDGQEPHAESRRQLEENDRPVDSLQDVSKVADGKLSVHTNRTAFNTQDLLVPWHLKEGEKKNHKKKESEKPPADSCSSSSLSFKTRLDCDHTSSPGCDSNMSSGSGLDTSDSKPGPSDDTTQTSSSPQKSEFESGPAPVFHRYYHVFQQGELEQLCVKVAGVKVQSRYHDQGNCKAETFYASVMAAFGASFESTSSIEERKEKKRQARQEVVEQAKQKYEREEKKKELKRLRGEDTWMLPEVNQRLQQLQEEGSVKSKKKKKEKKSKKKKEEKKKKAKKEKKTVEAADGSSNSSEASGDEWVEAQPQTQAAKPWKVSDESKPSESSLSPAQNVQRDEWMTFDFLAMSTTSTAEKRAEKERQKEEERAKTQAIEQAGLHKLELNPYWKNGGSGLPPGEMAATAAKKAGPVVNDGGLSWLRKSYQRMEEQAERQQRSITEVVAERYGSMEEFQQRLAEAEKAVYGHVRGGGGGGEGERGRWRKGENETRERWRRKEGDEENGGSLRTSVKDRGPSTRDRDRHHAGRGEEGERERGGYRGGGEESASSSSLSQRSLSLGSLKGRFLKPSEDDESDETAARRPPAARPSTGFLKPSSDDEDSGPCNTSVPPWKKGSKPGPESDSLEKPQQQKERDPGKTVTTPQDGPRGDKAGVTTSRSESESEDEEEEEEEVPLLSEEEMNRLASELVKAEIRGKTDLVEKLKSQLDAARTARDGHAARKHLLETSKSNQVRGHSTEDQEVLLFRTDQSGRAWPVKAPSGPQEPHGGRRKKKPIETHVDGQRVRYFQNDDGVGLQEMVRREKMSSAQDQNALYSRMAAKMMGKTDGDNYTLDDMFVSSAAQREGEGMEEERMRSRAIGESRRLAASLEKCHHCFSSQDLQKHLIVAIGSKAYLSLPAGVSMTEGHCLICPLQHHCSATGLDEDVWSEMQLFRRTLVRMFESQELDCVFMETHMNPRRRQHMVLECIPLPRELGDMAPIYFKKAIMECDEEWAMNKKLVDLSSKDIRQAIPRGLPFFAVDFGLQGGFAHVIENEQKFPHYFGKEVVGGMMDLEPRRWRKLIRENFDDQRKKVLQFAQWWKPYDCTKTEG</sequence>
<dbReference type="Pfam" id="PF04676">
    <property type="entry name" value="CwfJ_C_2"/>
    <property type="match status" value="1"/>
</dbReference>
<evidence type="ECO:0000256" key="9">
    <source>
        <dbReference type="ARBA" id="ARBA00022884"/>
    </source>
</evidence>
<keyword evidence="10" id="KW-0408">Iron</keyword>
<dbReference type="InterPro" id="IPR034256">
    <property type="entry name" value="ALKBH8_RRM"/>
</dbReference>
<dbReference type="EC" id="2.1.1.229" evidence="5"/>
<evidence type="ECO:0000256" key="4">
    <source>
        <dbReference type="ARBA" id="ARBA00007879"/>
    </source>
</evidence>
<evidence type="ECO:0000313" key="24">
    <source>
        <dbReference type="Proteomes" id="UP000246464"/>
    </source>
</evidence>
<dbReference type="CDD" id="cd02440">
    <property type="entry name" value="AdoMet_MTases"/>
    <property type="match status" value="1"/>
</dbReference>
<keyword evidence="11 19" id="KW-0175">Coiled coil</keyword>
<keyword evidence="8" id="KW-0862">Zinc</keyword>
<dbReference type="InterPro" id="IPR036265">
    <property type="entry name" value="HIT-like_sf"/>
</dbReference>
<dbReference type="InterPro" id="IPR013216">
    <property type="entry name" value="Methyltransf_11"/>
</dbReference>
<dbReference type="InterPro" id="IPR006767">
    <property type="entry name" value="Cwf19-like_C_dom-2"/>
</dbReference>
<comment type="subcellular location">
    <subcellularLocation>
        <location evidence="2">Cytoplasm</location>
    </subcellularLocation>
</comment>
<evidence type="ECO:0000259" key="22">
    <source>
        <dbReference type="PROSITE" id="PS51471"/>
    </source>
</evidence>
<dbReference type="SUPFAM" id="SSF53335">
    <property type="entry name" value="S-adenosyl-L-methionine-dependent methyltransferases"/>
    <property type="match status" value="1"/>
</dbReference>
<comment type="function">
    <text evidence="14">Catalyzes the methylation of 5-carboxymethyl uridine to 5-methylcarboxymethyl uridine at the wobble position of the anticodon loop in tRNA via its methyltransferase domain. Catalyzes the last step in the formation of 5-methylcarboxymethyl uridine at the wobble position of the anticodon loop in target tRNA. Has a preference for tRNA(Arg) and tRNA(Glu), and does not bind tRNA(Lys). Binds tRNA and catalyzes the iron and alpha-ketoglutarate dependent hydroxylation of 5-methylcarboxymethyl uridine at the wobble position of the anticodon loop in tRNA via its dioxygenase domain, giving rise to 5-(S)-methoxycarbonylhydroxymethyluridine; has a preference for tRNA(Gly). Required for normal survival after DNA damage. May inhibit apoptosis and promote cell survival and angiogenesis.</text>
</comment>
<dbReference type="InterPro" id="IPR000504">
    <property type="entry name" value="RRM_dom"/>
</dbReference>
<dbReference type="Pfam" id="PF13532">
    <property type="entry name" value="2OG-FeII_Oxy_2"/>
    <property type="match status" value="1"/>
</dbReference>
<feature type="region of interest" description="Disordered" evidence="20">
    <location>
        <begin position="1293"/>
        <end position="1316"/>
    </location>
</feature>
<organism evidence="23 24">
    <name type="scientific">Scophthalmus maximus</name>
    <name type="common">Turbot</name>
    <name type="synonym">Psetta maxima</name>
    <dbReference type="NCBI Taxonomy" id="52904"/>
    <lineage>
        <taxon>Eukaryota</taxon>
        <taxon>Metazoa</taxon>
        <taxon>Chordata</taxon>
        <taxon>Craniata</taxon>
        <taxon>Vertebrata</taxon>
        <taxon>Euteleostomi</taxon>
        <taxon>Actinopterygii</taxon>
        <taxon>Neopterygii</taxon>
        <taxon>Teleostei</taxon>
        <taxon>Neoteleostei</taxon>
        <taxon>Acanthomorphata</taxon>
        <taxon>Carangaria</taxon>
        <taxon>Pleuronectiformes</taxon>
        <taxon>Pleuronectoidei</taxon>
        <taxon>Scophthalmidae</taxon>
        <taxon>Scophthalmus</taxon>
    </lineage>
</organism>
<dbReference type="SUPFAM" id="SSF54928">
    <property type="entry name" value="RNA-binding domain, RBD"/>
    <property type="match status" value="1"/>
</dbReference>
<dbReference type="STRING" id="52904.ENSSMAP00000030940"/>
<evidence type="ECO:0000256" key="12">
    <source>
        <dbReference type="ARBA" id="ARBA00023268"/>
    </source>
</evidence>
<dbReference type="Pfam" id="PF08241">
    <property type="entry name" value="Methyltransf_11"/>
    <property type="match status" value="1"/>
</dbReference>
<dbReference type="PROSITE" id="PS51471">
    <property type="entry name" value="FE2OG_OXY"/>
    <property type="match status" value="1"/>
</dbReference>
<dbReference type="InterPro" id="IPR005123">
    <property type="entry name" value="Oxoglu/Fe-dep_dioxygenase_dom"/>
</dbReference>
<evidence type="ECO:0000256" key="19">
    <source>
        <dbReference type="SAM" id="Coils"/>
    </source>
</evidence>
<feature type="compositionally biased region" description="Basic and acidic residues" evidence="20">
    <location>
        <begin position="549"/>
        <end position="566"/>
    </location>
</feature>
<comment type="similarity">
    <text evidence="3">Belongs to the CWF19 family.</text>
</comment>
<dbReference type="PROSITE" id="PS50102">
    <property type="entry name" value="RRM"/>
    <property type="match status" value="1"/>
</dbReference>
<evidence type="ECO:0000256" key="2">
    <source>
        <dbReference type="ARBA" id="ARBA00004496"/>
    </source>
</evidence>
<dbReference type="FunFam" id="2.60.120.590:FF:000012">
    <property type="entry name" value="AlkB homolog 8, tRNA methyltransferase"/>
    <property type="match status" value="1"/>
</dbReference>
<dbReference type="InterPro" id="IPR037151">
    <property type="entry name" value="AlkB-like_sf"/>
</dbReference>
<dbReference type="Pfam" id="PF04677">
    <property type="entry name" value="CwfJ_C_1"/>
    <property type="match status" value="1"/>
</dbReference>
<keyword evidence="6" id="KW-0963">Cytoplasm</keyword>
<evidence type="ECO:0000256" key="11">
    <source>
        <dbReference type="ARBA" id="ARBA00023054"/>
    </source>
</evidence>
<dbReference type="EMBL" id="CP026245">
    <property type="protein sequence ID" value="AWO99119.1"/>
    <property type="molecule type" value="Genomic_DNA"/>
</dbReference>
<dbReference type="SUPFAM" id="SSF51197">
    <property type="entry name" value="Clavaminate synthase-like"/>
    <property type="match status" value="1"/>
</dbReference>
<feature type="coiled-coil region" evidence="19">
    <location>
        <begin position="960"/>
        <end position="987"/>
    </location>
</feature>
<dbReference type="SMART" id="SM00360">
    <property type="entry name" value="RRM"/>
    <property type="match status" value="1"/>
</dbReference>
<evidence type="ECO:0000256" key="16">
    <source>
        <dbReference type="ARBA" id="ARBA00049802"/>
    </source>
</evidence>
<feature type="compositionally biased region" description="Basic and acidic residues" evidence="20">
    <location>
        <begin position="742"/>
        <end position="780"/>
    </location>
</feature>
<dbReference type="InterPro" id="IPR012677">
    <property type="entry name" value="Nucleotide-bd_a/b_plait_sf"/>
</dbReference>
<dbReference type="InterPro" id="IPR035979">
    <property type="entry name" value="RBD_domain_sf"/>
</dbReference>
<dbReference type="GO" id="GO:0003723">
    <property type="term" value="F:RNA binding"/>
    <property type="evidence" value="ECO:0007669"/>
    <property type="project" value="UniProtKB-UniRule"/>
</dbReference>
<feature type="compositionally biased region" description="Low complexity" evidence="20">
    <location>
        <begin position="1086"/>
        <end position="1105"/>
    </location>
</feature>
<feature type="region of interest" description="Disordered" evidence="20">
    <location>
        <begin position="1007"/>
        <end position="1222"/>
    </location>
</feature>
<evidence type="ECO:0000256" key="15">
    <source>
        <dbReference type="ARBA" id="ARBA00049786"/>
    </source>
</evidence>
<dbReference type="Gene3D" id="3.40.50.150">
    <property type="entry name" value="Vaccinia Virus protein VP39"/>
    <property type="match status" value="1"/>
</dbReference>
<evidence type="ECO:0000256" key="20">
    <source>
        <dbReference type="SAM" id="MobiDB-lite"/>
    </source>
</evidence>
<feature type="region of interest" description="Disordered" evidence="20">
    <location>
        <begin position="738"/>
        <end position="921"/>
    </location>
</feature>
<evidence type="ECO:0000256" key="7">
    <source>
        <dbReference type="ARBA" id="ARBA00022691"/>
    </source>
</evidence>
<accession>A0A2U9B5A5</accession>
<dbReference type="GO" id="GO:0106335">
    <property type="term" value="F:tRNA (5-carboxymethyluridine(34)-5-O)-methyltransferase activity"/>
    <property type="evidence" value="ECO:0007669"/>
    <property type="project" value="UniProtKB-EC"/>
</dbReference>
<dbReference type="GO" id="GO:0071014">
    <property type="term" value="C:post-mRNA release spliceosomal complex"/>
    <property type="evidence" value="ECO:0007669"/>
    <property type="project" value="TreeGrafter"/>
</dbReference>
<evidence type="ECO:0000259" key="21">
    <source>
        <dbReference type="PROSITE" id="PS50102"/>
    </source>
</evidence>
<evidence type="ECO:0000256" key="18">
    <source>
        <dbReference type="PROSITE-ProRule" id="PRU00176"/>
    </source>
</evidence>
<proteinExistence type="inferred from homology"/>
<feature type="compositionally biased region" description="Basic and acidic residues" evidence="20">
    <location>
        <begin position="1051"/>
        <end position="1079"/>
    </location>
</feature>
<feature type="domain" description="RRM" evidence="21">
    <location>
        <begin position="48"/>
        <end position="124"/>
    </location>
</feature>
<keyword evidence="24" id="KW-1185">Reference proteome</keyword>
<dbReference type="GO" id="GO:0008757">
    <property type="term" value="F:S-adenosylmethionine-dependent methyltransferase activity"/>
    <property type="evidence" value="ECO:0007669"/>
    <property type="project" value="InterPro"/>
</dbReference>
<dbReference type="InterPro" id="IPR015095">
    <property type="entry name" value="AlkB_hom8_N"/>
</dbReference>
<evidence type="ECO:0000256" key="6">
    <source>
        <dbReference type="ARBA" id="ARBA00022490"/>
    </source>
</evidence>
<name>A0A2U9B5A5_SCOMX</name>
<protein>
    <recommendedName>
        <fullName evidence="17">CWF19-like protein 2</fullName>
        <ecNumber evidence="5">2.1.1.229</ecNumber>
    </recommendedName>
    <alternativeName>
        <fullName evidence="15">Alkylated DNA repair protein alkB homolog 8</fullName>
    </alternativeName>
    <alternativeName>
        <fullName evidence="16">S-adenosyl-L-methionine-dependent tRNA methyltransferase ALKBH8</fullName>
    </alternativeName>
</protein>
<feature type="compositionally biased region" description="Basic and acidic residues" evidence="20">
    <location>
        <begin position="1165"/>
        <end position="1178"/>
    </location>
</feature>
<comment type="catalytic activity">
    <reaction evidence="13">
        <text>5-(carboxymethyl)uridine(34) in tRNA + S-adenosyl-L-methionine = 5-(2-methoxy-2-oxoethyl)uridine(34) in tRNA + S-adenosyl-L-homocysteine</text>
        <dbReference type="Rhea" id="RHEA:43208"/>
        <dbReference type="Rhea" id="RHEA-COMP:10407"/>
        <dbReference type="Rhea" id="RHEA-COMP:10408"/>
        <dbReference type="ChEBI" id="CHEBI:57856"/>
        <dbReference type="ChEBI" id="CHEBI:59789"/>
        <dbReference type="ChEBI" id="CHEBI:74851"/>
        <dbReference type="ChEBI" id="CHEBI:74882"/>
        <dbReference type="EC" id="2.1.1.229"/>
    </reaction>
</comment>
<feature type="compositionally biased region" description="Acidic residues" evidence="20">
    <location>
        <begin position="1203"/>
        <end position="1220"/>
    </location>
</feature>
<dbReference type="PANTHER" id="PTHR12072:SF5">
    <property type="entry name" value="CWF19-LIKE PROTEIN 2"/>
    <property type="match status" value="1"/>
</dbReference>
<evidence type="ECO:0000256" key="10">
    <source>
        <dbReference type="ARBA" id="ARBA00023004"/>
    </source>
</evidence>
<feature type="compositionally biased region" description="Basic residues" evidence="20">
    <location>
        <begin position="801"/>
        <end position="826"/>
    </location>
</feature>
<dbReference type="GO" id="GO:0005737">
    <property type="term" value="C:cytoplasm"/>
    <property type="evidence" value="ECO:0007669"/>
    <property type="project" value="UniProtKB-SubCell"/>
</dbReference>
<dbReference type="GO" id="GO:0000398">
    <property type="term" value="P:mRNA splicing, via spliceosome"/>
    <property type="evidence" value="ECO:0007669"/>
    <property type="project" value="TreeGrafter"/>
</dbReference>
<dbReference type="Gene3D" id="2.60.120.590">
    <property type="entry name" value="Alpha-ketoglutarate-dependent dioxygenase AlkB-like"/>
    <property type="match status" value="1"/>
</dbReference>
<evidence type="ECO:0000256" key="13">
    <source>
        <dbReference type="ARBA" id="ARBA00034996"/>
    </source>
</evidence>
<evidence type="ECO:0000256" key="8">
    <source>
        <dbReference type="ARBA" id="ARBA00022833"/>
    </source>
</evidence>
<dbReference type="Pfam" id="PF09004">
    <property type="entry name" value="ALKBH8_N"/>
    <property type="match status" value="1"/>
</dbReference>
<dbReference type="FunFam" id="3.30.70.330:FF:000570">
    <property type="entry name" value="ALKylated DNA repair protein AlkB homolog"/>
    <property type="match status" value="1"/>
</dbReference>
<feature type="region of interest" description="Disordered" evidence="20">
    <location>
        <begin position="603"/>
        <end position="680"/>
    </location>
</feature>
<dbReference type="CDD" id="cd12431">
    <property type="entry name" value="RRM_ALKBH8"/>
    <property type="match status" value="1"/>
</dbReference>
<reference evidence="23 24" key="1">
    <citation type="submission" date="2017-12" db="EMBL/GenBank/DDBJ databases">
        <title>Integrating genomic resources of turbot (Scophthalmus maximus) in depth evaluation of genetic and physical mapping variation across individuals.</title>
        <authorList>
            <person name="Martinez P."/>
        </authorList>
    </citation>
    <scope>NUCLEOTIDE SEQUENCE [LARGE SCALE GENOMIC DNA]</scope>
</reference>
<feature type="domain" description="Fe2OG dioxygenase" evidence="22">
    <location>
        <begin position="222"/>
        <end position="342"/>
    </location>
</feature>
<dbReference type="Proteomes" id="UP000246464">
    <property type="component" value="Chromosome 3"/>
</dbReference>
<evidence type="ECO:0000256" key="3">
    <source>
        <dbReference type="ARBA" id="ARBA00006795"/>
    </source>
</evidence>
<feature type="compositionally biased region" description="Basic and acidic residues" evidence="20">
    <location>
        <begin position="897"/>
        <end position="913"/>
    </location>
</feature>
<evidence type="ECO:0000256" key="1">
    <source>
        <dbReference type="ARBA" id="ARBA00001954"/>
    </source>
</evidence>
<evidence type="ECO:0000256" key="14">
    <source>
        <dbReference type="ARBA" id="ARBA00045506"/>
    </source>
</evidence>
<dbReference type="InterPro" id="IPR006768">
    <property type="entry name" value="Cwf19-like_C_dom-1"/>
</dbReference>
<feature type="region of interest" description="Disordered" evidence="20">
    <location>
        <begin position="533"/>
        <end position="571"/>
    </location>
</feature>
<feature type="compositionally biased region" description="Basic and acidic residues" evidence="20">
    <location>
        <begin position="1018"/>
        <end position="1040"/>
    </location>
</feature>
<keyword evidence="9 18" id="KW-0694">RNA-binding</keyword>
<dbReference type="Gene3D" id="3.30.70.330">
    <property type="match status" value="1"/>
</dbReference>
<dbReference type="Pfam" id="PF00076">
    <property type="entry name" value="RRM_1"/>
    <property type="match status" value="1"/>
</dbReference>
<dbReference type="InterPro" id="IPR040194">
    <property type="entry name" value="Cwf19-like"/>
</dbReference>
<dbReference type="GO" id="GO:0016706">
    <property type="term" value="F:2-oxoglutarate-dependent dioxygenase activity"/>
    <property type="evidence" value="ECO:0007669"/>
    <property type="project" value="InterPro"/>
</dbReference>
<feature type="compositionally biased region" description="Basic and acidic residues" evidence="20">
    <location>
        <begin position="603"/>
        <end position="617"/>
    </location>
</feature>
<dbReference type="FunFam" id="3.30.428.10:FF:000021">
    <property type="entry name" value="CWF19-like protein 2 homolog"/>
    <property type="match status" value="1"/>
</dbReference>
<dbReference type="PANTHER" id="PTHR12072">
    <property type="entry name" value="CWF19, CELL CYCLE CONTROL PROTEIN"/>
    <property type="match status" value="1"/>
</dbReference>
<dbReference type="SUPFAM" id="SSF54197">
    <property type="entry name" value="HIT-like"/>
    <property type="match status" value="1"/>
</dbReference>
<gene>
    <name evidence="23" type="ORF">SMAX5B_013357</name>
</gene>
<feature type="compositionally biased region" description="Low complexity" evidence="20">
    <location>
        <begin position="662"/>
        <end position="673"/>
    </location>
</feature>
<evidence type="ECO:0000313" key="23">
    <source>
        <dbReference type="EMBL" id="AWO99119.1"/>
    </source>
</evidence>
<dbReference type="InterPro" id="IPR027450">
    <property type="entry name" value="AlkB-like"/>
</dbReference>
<evidence type="ECO:0000256" key="5">
    <source>
        <dbReference type="ARBA" id="ARBA00012808"/>
    </source>
</evidence>